<gene>
    <name evidence="2" type="ORF">CERZMDRAFT_122536</name>
</gene>
<dbReference type="Proteomes" id="UP000799539">
    <property type="component" value="Unassembled WGS sequence"/>
</dbReference>
<feature type="region of interest" description="Disordered" evidence="1">
    <location>
        <begin position="60"/>
        <end position="91"/>
    </location>
</feature>
<proteinExistence type="predicted"/>
<organism evidence="2 3">
    <name type="scientific">Cercospora zeae-maydis SCOH1-5</name>
    <dbReference type="NCBI Taxonomy" id="717836"/>
    <lineage>
        <taxon>Eukaryota</taxon>
        <taxon>Fungi</taxon>
        <taxon>Dikarya</taxon>
        <taxon>Ascomycota</taxon>
        <taxon>Pezizomycotina</taxon>
        <taxon>Dothideomycetes</taxon>
        <taxon>Dothideomycetidae</taxon>
        <taxon>Mycosphaerellales</taxon>
        <taxon>Mycosphaerellaceae</taxon>
        <taxon>Cercospora</taxon>
    </lineage>
</organism>
<keyword evidence="3" id="KW-1185">Reference proteome</keyword>
<name>A0A6A6F465_9PEZI</name>
<reference evidence="2" key="1">
    <citation type="journal article" date="2020" name="Stud. Mycol.">
        <title>101 Dothideomycetes genomes: a test case for predicting lifestyles and emergence of pathogens.</title>
        <authorList>
            <person name="Haridas S."/>
            <person name="Albert R."/>
            <person name="Binder M."/>
            <person name="Bloem J."/>
            <person name="Labutti K."/>
            <person name="Salamov A."/>
            <person name="Andreopoulos B."/>
            <person name="Baker S."/>
            <person name="Barry K."/>
            <person name="Bills G."/>
            <person name="Bluhm B."/>
            <person name="Cannon C."/>
            <person name="Castanera R."/>
            <person name="Culley D."/>
            <person name="Daum C."/>
            <person name="Ezra D."/>
            <person name="Gonzalez J."/>
            <person name="Henrissat B."/>
            <person name="Kuo A."/>
            <person name="Liang C."/>
            <person name="Lipzen A."/>
            <person name="Lutzoni F."/>
            <person name="Magnuson J."/>
            <person name="Mondo S."/>
            <person name="Nolan M."/>
            <person name="Ohm R."/>
            <person name="Pangilinan J."/>
            <person name="Park H.-J."/>
            <person name="Ramirez L."/>
            <person name="Alfaro M."/>
            <person name="Sun H."/>
            <person name="Tritt A."/>
            <person name="Yoshinaga Y."/>
            <person name="Zwiers L.-H."/>
            <person name="Turgeon B."/>
            <person name="Goodwin S."/>
            <person name="Spatafora J."/>
            <person name="Crous P."/>
            <person name="Grigoriev I."/>
        </authorList>
    </citation>
    <scope>NUCLEOTIDE SEQUENCE</scope>
    <source>
        <strain evidence="2">SCOH1-5</strain>
    </source>
</reference>
<sequence length="237" mass="25221">MPRPRVLDPAPGHPFLCVTRHLPTNKRRTNDTRDAQHSLPSPIIAVATPYPRIHRALYATRPPAPKHRRGSAAVPRPAADYDASPPRRSPYRLSMEAKRPFPIRRGRVLAIASLNATASTPSRCCASVAPRARGIYPLPRARNLEDRPASPADSAPIRPVVPAAIRPAVADARPSASTAACTAMGATTCTGMVLARISSIAVSGCSGLFASMARPQTTTDPTTPRVSVVRAQSKLGL</sequence>
<dbReference type="AlphaFoldDB" id="A0A6A6F465"/>
<protein>
    <submittedName>
        <fullName evidence="2">Uncharacterized protein</fullName>
    </submittedName>
</protein>
<evidence type="ECO:0000313" key="2">
    <source>
        <dbReference type="EMBL" id="KAF2208020.1"/>
    </source>
</evidence>
<evidence type="ECO:0000313" key="3">
    <source>
        <dbReference type="Proteomes" id="UP000799539"/>
    </source>
</evidence>
<dbReference type="EMBL" id="ML992698">
    <property type="protein sequence ID" value="KAF2208020.1"/>
    <property type="molecule type" value="Genomic_DNA"/>
</dbReference>
<accession>A0A6A6F465</accession>
<evidence type="ECO:0000256" key="1">
    <source>
        <dbReference type="SAM" id="MobiDB-lite"/>
    </source>
</evidence>
<feature type="region of interest" description="Disordered" evidence="1">
    <location>
        <begin position="1"/>
        <end position="39"/>
    </location>
</feature>